<organism evidence="2 3">
    <name type="scientific">Methanococcoides seepicolus</name>
    <dbReference type="NCBI Taxonomy" id="2828780"/>
    <lineage>
        <taxon>Archaea</taxon>
        <taxon>Methanobacteriati</taxon>
        <taxon>Methanobacteriota</taxon>
        <taxon>Stenosarchaea group</taxon>
        <taxon>Methanomicrobia</taxon>
        <taxon>Methanosarcinales</taxon>
        <taxon>Methanosarcinaceae</taxon>
        <taxon>Methanococcoides</taxon>
    </lineage>
</organism>
<dbReference type="EMBL" id="JAGSOI010000007">
    <property type="protein sequence ID" value="MCM1985958.1"/>
    <property type="molecule type" value="Genomic_DNA"/>
</dbReference>
<dbReference type="GO" id="GO:0005886">
    <property type="term" value="C:plasma membrane"/>
    <property type="evidence" value="ECO:0007669"/>
    <property type="project" value="UniProtKB-SubCell"/>
</dbReference>
<dbReference type="AlphaFoldDB" id="A0A9E4ZF01"/>
<dbReference type="PANTHER" id="PTHR43471">
    <property type="entry name" value="ABC TRANSPORTER PERMEASE"/>
    <property type="match status" value="1"/>
</dbReference>
<sequence length="290" mass="31609">MKGRNVFVIAQKEVADHLQDTGFLVLLAIYTIIIFSSTYMSGSFVHQESSMLLGSINVKMIAMFAPLIGIVLGFDAVVREQKSGSLNVLLTHPLFRDNIIAGKLLGSMLVLAAIIIFSVFVSIGTLLIFYGVEIGYTEIIRIFVFTILTFFYVSIFLGAAVLISTMVKDGTDSLTYNVVVWLFIGILFGAILKTAIAILTGDISNESVLITQLLNMAPIHHFAEAVVGRIDLGFGGFNSAGSVIGGIFDTEYTLTQCLIEFKMNIVVLVVTPAILFIIAFIAFLRKDITL</sequence>
<comment type="caution">
    <text evidence="2">The sequence shown here is derived from an EMBL/GenBank/DDBJ whole genome shotgun (WGS) entry which is preliminary data.</text>
</comment>
<dbReference type="Proteomes" id="UP001056766">
    <property type="component" value="Unassembled WGS sequence"/>
</dbReference>
<evidence type="ECO:0000313" key="3">
    <source>
        <dbReference type="Proteomes" id="UP001056766"/>
    </source>
</evidence>
<dbReference type="GO" id="GO:0140359">
    <property type="term" value="F:ABC-type transporter activity"/>
    <property type="evidence" value="ECO:0007669"/>
    <property type="project" value="InterPro"/>
</dbReference>
<keyword evidence="1" id="KW-0472">Membrane</keyword>
<protein>
    <submittedName>
        <fullName evidence="2">ABC transporter permease</fullName>
    </submittedName>
</protein>
<evidence type="ECO:0000256" key="1">
    <source>
        <dbReference type="SAM" id="Phobius"/>
    </source>
</evidence>
<feature type="transmembrane region" description="Helical" evidence="1">
    <location>
        <begin position="60"/>
        <end position="78"/>
    </location>
</feature>
<dbReference type="RefSeq" id="WP_250867328.1">
    <property type="nucleotide sequence ID" value="NZ_JAGSOI010000007.1"/>
</dbReference>
<dbReference type="PANTHER" id="PTHR43471:SF14">
    <property type="entry name" value="ABC-2 TYPE TRANSPORT SYSTEM PERMEASE PROTEIN"/>
    <property type="match status" value="1"/>
</dbReference>
<keyword evidence="3" id="KW-1185">Reference proteome</keyword>
<dbReference type="Pfam" id="PF12679">
    <property type="entry name" value="ABC2_membrane_2"/>
    <property type="match status" value="1"/>
</dbReference>
<feature type="transmembrane region" description="Helical" evidence="1">
    <location>
        <begin position="21"/>
        <end position="40"/>
    </location>
</feature>
<feature type="transmembrane region" description="Helical" evidence="1">
    <location>
        <begin position="142"/>
        <end position="163"/>
    </location>
</feature>
<reference evidence="2" key="1">
    <citation type="journal article" date="2021" name="mSystems">
        <title>Bacteria and Archaea Synergistically Convert Glycine Betaine to Biogenic Methane in the Formosa Cold Seep of the South China Sea.</title>
        <authorList>
            <person name="Li L."/>
            <person name="Zhang W."/>
            <person name="Zhang S."/>
            <person name="Song L."/>
            <person name="Sun Q."/>
            <person name="Zhang H."/>
            <person name="Xiang H."/>
            <person name="Dong X."/>
        </authorList>
    </citation>
    <scope>NUCLEOTIDE SEQUENCE</scope>
    <source>
        <strain evidence="2">LLY</strain>
    </source>
</reference>
<keyword evidence="1" id="KW-0812">Transmembrane</keyword>
<feature type="transmembrane region" description="Helical" evidence="1">
    <location>
        <begin position="104"/>
        <end position="130"/>
    </location>
</feature>
<gene>
    <name evidence="2" type="ORF">KDK67_02850</name>
</gene>
<feature type="transmembrane region" description="Helical" evidence="1">
    <location>
        <begin position="175"/>
        <end position="199"/>
    </location>
</feature>
<evidence type="ECO:0000313" key="2">
    <source>
        <dbReference type="EMBL" id="MCM1985958.1"/>
    </source>
</evidence>
<proteinExistence type="predicted"/>
<reference evidence="2" key="2">
    <citation type="submission" date="2021-04" db="EMBL/GenBank/DDBJ databases">
        <authorList>
            <person name="Dong X."/>
        </authorList>
    </citation>
    <scope>NUCLEOTIDE SEQUENCE</scope>
    <source>
        <strain evidence="2">LLY</strain>
    </source>
</reference>
<feature type="transmembrane region" description="Helical" evidence="1">
    <location>
        <begin position="265"/>
        <end position="284"/>
    </location>
</feature>
<keyword evidence="1" id="KW-1133">Transmembrane helix</keyword>
<accession>A0A9E4ZF01</accession>
<name>A0A9E4ZF01_9EURY</name>